<evidence type="ECO:0000313" key="3">
    <source>
        <dbReference type="Proteomes" id="UP001589890"/>
    </source>
</evidence>
<reference evidence="2 3" key="1">
    <citation type="submission" date="2024-09" db="EMBL/GenBank/DDBJ databases">
        <authorList>
            <person name="Sun Q."/>
            <person name="Mori K."/>
        </authorList>
    </citation>
    <scope>NUCLEOTIDE SEQUENCE [LARGE SCALE GENOMIC DNA]</scope>
    <source>
        <strain evidence="2 3">CGMCC 1.15906</strain>
    </source>
</reference>
<comment type="caution">
    <text evidence="2">The sequence shown here is derived from an EMBL/GenBank/DDBJ whole genome shotgun (WGS) entry which is preliminary data.</text>
</comment>
<gene>
    <name evidence="2" type="ORF">ACFFGN_18995</name>
</gene>
<dbReference type="SUPFAM" id="SSF51126">
    <property type="entry name" value="Pectin lyase-like"/>
    <property type="match status" value="1"/>
</dbReference>
<dbReference type="EMBL" id="JBHLTC010000022">
    <property type="protein sequence ID" value="MFC0626173.1"/>
    <property type="molecule type" value="Genomic_DNA"/>
</dbReference>
<dbReference type="Gene3D" id="2.160.20.10">
    <property type="entry name" value="Single-stranded right-handed beta-helix, Pectin lyase-like"/>
    <property type="match status" value="1"/>
</dbReference>
<dbReference type="Proteomes" id="UP001589890">
    <property type="component" value="Unassembled WGS sequence"/>
</dbReference>
<dbReference type="InterPro" id="IPR012334">
    <property type="entry name" value="Pectin_lyas_fold"/>
</dbReference>
<dbReference type="Pfam" id="PF13229">
    <property type="entry name" value="Beta_helix"/>
    <property type="match status" value="1"/>
</dbReference>
<evidence type="ECO:0000259" key="1">
    <source>
        <dbReference type="Pfam" id="PF13229"/>
    </source>
</evidence>
<organism evidence="2 3">
    <name type="scientific">Kribbella deserti</name>
    <dbReference type="NCBI Taxonomy" id="1926257"/>
    <lineage>
        <taxon>Bacteria</taxon>
        <taxon>Bacillati</taxon>
        <taxon>Actinomycetota</taxon>
        <taxon>Actinomycetes</taxon>
        <taxon>Propionibacteriales</taxon>
        <taxon>Kribbellaceae</taxon>
        <taxon>Kribbella</taxon>
    </lineage>
</organism>
<name>A0ABV6QNF1_9ACTN</name>
<keyword evidence="3" id="KW-1185">Reference proteome</keyword>
<evidence type="ECO:0000313" key="2">
    <source>
        <dbReference type="EMBL" id="MFC0626173.1"/>
    </source>
</evidence>
<accession>A0ABV6QNF1</accession>
<proteinExistence type="predicted"/>
<dbReference type="InterPro" id="IPR039448">
    <property type="entry name" value="Beta_helix"/>
</dbReference>
<dbReference type="InterPro" id="IPR011050">
    <property type="entry name" value="Pectin_lyase_fold/virulence"/>
</dbReference>
<sequence>MTTTRLRQGGLWVRRGHDPVDPEPAYDYVVNGGDLADIQTVLTTAGTNKVILVRPKAGGAPYRGTTALVPLAGQKILGQTLSNGDRTVLSGSLELNGTWTSDGAGHWWHATTLPDYTEPTTVQCELTNGSCRKRESVWVNGQLLRRVMTMAELDTAGDPSLPGRFYQDYAADRTYINVNPSGKLVEIAKAPQIISTAAWQVKVVGIVAKHAASPSQQGAVWLRGIGCEVAYSDLSDNRAIGLYLADSNQTWVHHNTFLRDGQMGGSNYRSHGTLWEFNEFAYNNTGGYRPDDWESGAIKISSSVGARFQDNYSHHNRGLGCWVDIDNENTKILRNRIEYNYADGIRHEISWGGEIAHNYVAYNGYEFVADHAGETGFTGYSGFAGGGININNSADVYVHHNILGPNQNGIFAQHRGNRGPSTAHPNWETRNLLVELNDVTIVSHTTPAGYRYNGTARPAYTSGLRADENISGIGTLSTADPAPYMQSGTGKNNTFRNNTYRAEAPGRANWMLNGGQRTWTNVQSAGQELGGTLLSAPRPGWQITAGADDGNWRNTVVPDFSATRTKIYLGDVTEEDRDRHAWLRFTGITIPKNATIIAARLHLYGVGRTGGLPPLTINAEKAGNSFAPTTRANVNAKPRTTTQVPWTLTSWLINAWNTSPDIAAVLQELVNQTDWVSGNALTVFVNDAVEGLVGGAAAQVVFNGYETDPALSANLQVSWTA</sequence>
<feature type="domain" description="Right handed beta helix" evidence="1">
    <location>
        <begin position="227"/>
        <end position="401"/>
    </location>
</feature>
<protein>
    <submittedName>
        <fullName evidence="2">Right-handed parallel beta-helix repeat-containing protein</fullName>
    </submittedName>
</protein>
<dbReference type="RefSeq" id="WP_380049354.1">
    <property type="nucleotide sequence ID" value="NZ_JBHLTC010000022.1"/>
</dbReference>